<reference evidence="3" key="1">
    <citation type="journal article" date="2019" name="Int. J. Syst. Evol. Microbiol.">
        <title>The Global Catalogue of Microorganisms (GCM) 10K type strain sequencing project: providing services to taxonomists for standard genome sequencing and annotation.</title>
        <authorList>
            <consortium name="The Broad Institute Genomics Platform"/>
            <consortium name="The Broad Institute Genome Sequencing Center for Infectious Disease"/>
            <person name="Wu L."/>
            <person name="Ma J."/>
        </authorList>
    </citation>
    <scope>NUCLEOTIDE SEQUENCE [LARGE SCALE GENOMIC DNA]</scope>
    <source>
        <strain evidence="3">CCTCC AB 2017081</strain>
    </source>
</reference>
<comment type="caution">
    <text evidence="2">The sequence shown here is derived from an EMBL/GenBank/DDBJ whole genome shotgun (WGS) entry which is preliminary data.</text>
</comment>
<keyword evidence="3" id="KW-1185">Reference proteome</keyword>
<dbReference type="PROSITE" id="PS51257">
    <property type="entry name" value="PROKAR_LIPOPROTEIN"/>
    <property type="match status" value="1"/>
</dbReference>
<dbReference type="InterPro" id="IPR008964">
    <property type="entry name" value="Invasin/intimin_cell_adhesion"/>
</dbReference>
<keyword evidence="1" id="KW-0732">Signal</keyword>
<sequence length="229" mass="23537">MTGRAAAVLAGVLLAGLVACQRPADLMLVPQTAPVVVPTALNPPPPVARGTLNLTPDVVRIGRREPWALSATLTDAAGTPVRDGTLVTLTGRGPGGAELVAARATVNGVARWILLPDTAGAWTLDVHAGTWHAQTRGVARSALLGGVPPLLWGGDRLRIGPLTWDDGALPDDGTPVEIAALDDRGGGLWSARGFTVQGRVDVDTPPLRGARTLRLAVAGAVVTLPWDSP</sequence>
<dbReference type="Gene3D" id="2.60.40.10">
    <property type="entry name" value="Immunoglobulins"/>
    <property type="match status" value="1"/>
</dbReference>
<dbReference type="InterPro" id="IPR013783">
    <property type="entry name" value="Ig-like_fold"/>
</dbReference>
<accession>A0ABV7Z740</accession>
<dbReference type="SUPFAM" id="SSF49373">
    <property type="entry name" value="Invasin/intimin cell-adhesion fragments"/>
    <property type="match status" value="1"/>
</dbReference>
<name>A0ABV7Z740_9DEIO</name>
<evidence type="ECO:0000256" key="1">
    <source>
        <dbReference type="SAM" id="SignalP"/>
    </source>
</evidence>
<feature type="signal peptide" evidence="1">
    <location>
        <begin position="1"/>
        <end position="24"/>
    </location>
</feature>
<evidence type="ECO:0000313" key="3">
    <source>
        <dbReference type="Proteomes" id="UP001595803"/>
    </source>
</evidence>
<dbReference type="Proteomes" id="UP001595803">
    <property type="component" value="Unassembled WGS sequence"/>
</dbReference>
<dbReference type="EMBL" id="JBHRZG010000004">
    <property type="protein sequence ID" value="MFC3832076.1"/>
    <property type="molecule type" value="Genomic_DNA"/>
</dbReference>
<protein>
    <recommendedName>
        <fullName evidence="4">Carboxypeptidase regulatory-like domain-containing protein</fullName>
    </recommendedName>
</protein>
<proteinExistence type="predicted"/>
<evidence type="ECO:0000313" key="2">
    <source>
        <dbReference type="EMBL" id="MFC3832076.1"/>
    </source>
</evidence>
<gene>
    <name evidence="2" type="ORF">ACFOSB_04340</name>
</gene>
<feature type="chain" id="PRO_5047184984" description="Carboxypeptidase regulatory-like domain-containing protein" evidence="1">
    <location>
        <begin position="25"/>
        <end position="229"/>
    </location>
</feature>
<evidence type="ECO:0008006" key="4">
    <source>
        <dbReference type="Google" id="ProtNLM"/>
    </source>
</evidence>
<dbReference type="RefSeq" id="WP_322473444.1">
    <property type="nucleotide sequence ID" value="NZ_JBHRZG010000004.1"/>
</dbReference>
<organism evidence="2 3">
    <name type="scientific">Deinococcus rufus</name>
    <dbReference type="NCBI Taxonomy" id="2136097"/>
    <lineage>
        <taxon>Bacteria</taxon>
        <taxon>Thermotogati</taxon>
        <taxon>Deinococcota</taxon>
        <taxon>Deinococci</taxon>
        <taxon>Deinococcales</taxon>
        <taxon>Deinococcaceae</taxon>
        <taxon>Deinococcus</taxon>
    </lineage>
</organism>